<evidence type="ECO:0000313" key="1">
    <source>
        <dbReference type="EMBL" id="KKL96781.1"/>
    </source>
</evidence>
<dbReference type="AlphaFoldDB" id="A0A0F9H1F8"/>
<protein>
    <submittedName>
        <fullName evidence="1">Uncharacterized protein</fullName>
    </submittedName>
</protein>
<name>A0A0F9H1F8_9ZZZZ</name>
<comment type="caution">
    <text evidence="1">The sequence shown here is derived from an EMBL/GenBank/DDBJ whole genome shotgun (WGS) entry which is preliminary data.</text>
</comment>
<gene>
    <name evidence="1" type="ORF">LCGC14_1841000</name>
</gene>
<accession>A0A0F9H1F8</accession>
<proteinExistence type="predicted"/>
<dbReference type="EMBL" id="LAZR01018340">
    <property type="protein sequence ID" value="KKL96781.1"/>
    <property type="molecule type" value="Genomic_DNA"/>
</dbReference>
<sequence length="48" mass="5416">MASTFKFAFEFSVFDAANRLLRTIGDRFTRTTITPTASILFDTLDVIP</sequence>
<feature type="non-terminal residue" evidence="1">
    <location>
        <position position="48"/>
    </location>
</feature>
<reference evidence="1" key="1">
    <citation type="journal article" date="2015" name="Nature">
        <title>Complex archaea that bridge the gap between prokaryotes and eukaryotes.</title>
        <authorList>
            <person name="Spang A."/>
            <person name="Saw J.H."/>
            <person name="Jorgensen S.L."/>
            <person name="Zaremba-Niedzwiedzka K."/>
            <person name="Martijn J."/>
            <person name="Lind A.E."/>
            <person name="van Eijk R."/>
            <person name="Schleper C."/>
            <person name="Guy L."/>
            <person name="Ettema T.J."/>
        </authorList>
    </citation>
    <scope>NUCLEOTIDE SEQUENCE</scope>
</reference>
<organism evidence="1">
    <name type="scientific">marine sediment metagenome</name>
    <dbReference type="NCBI Taxonomy" id="412755"/>
    <lineage>
        <taxon>unclassified sequences</taxon>
        <taxon>metagenomes</taxon>
        <taxon>ecological metagenomes</taxon>
    </lineage>
</organism>